<dbReference type="NCBIfam" id="TIGR04250">
    <property type="entry name" value="SCM_rSAM_ScmE"/>
    <property type="match status" value="1"/>
</dbReference>
<dbReference type="EMBL" id="DTKJ01000037">
    <property type="protein sequence ID" value="HGZ11522.1"/>
    <property type="molecule type" value="Genomic_DNA"/>
</dbReference>
<dbReference type="Gene3D" id="3.20.20.70">
    <property type="entry name" value="Aldolase class I"/>
    <property type="match status" value="1"/>
</dbReference>
<dbReference type="PANTHER" id="PTHR11228">
    <property type="entry name" value="RADICAL SAM DOMAIN PROTEIN"/>
    <property type="match status" value="1"/>
</dbReference>
<evidence type="ECO:0000256" key="3">
    <source>
        <dbReference type="ARBA" id="ARBA00022691"/>
    </source>
</evidence>
<protein>
    <submittedName>
        <fullName evidence="9">SynChlorMet cassette radical SAM/SPASM protein ScmE</fullName>
    </submittedName>
</protein>
<organism evidence="9">
    <name type="scientific">Desulfobacca acetoxidans</name>
    <dbReference type="NCBI Taxonomy" id="60893"/>
    <lineage>
        <taxon>Bacteria</taxon>
        <taxon>Pseudomonadati</taxon>
        <taxon>Thermodesulfobacteriota</taxon>
        <taxon>Desulfobaccia</taxon>
        <taxon>Desulfobaccales</taxon>
        <taxon>Desulfobaccaceae</taxon>
        <taxon>Desulfobacca</taxon>
    </lineage>
</organism>
<dbReference type="InterPro" id="IPR050377">
    <property type="entry name" value="Radical_SAM_PqqE_MftC-like"/>
</dbReference>
<dbReference type="CDD" id="cd01335">
    <property type="entry name" value="Radical_SAM"/>
    <property type="match status" value="1"/>
</dbReference>
<keyword evidence="5" id="KW-0560">Oxidoreductase</keyword>
<keyword evidence="2" id="KW-0004">4Fe-4S</keyword>
<dbReference type="GO" id="GO:0016491">
    <property type="term" value="F:oxidoreductase activity"/>
    <property type="evidence" value="ECO:0007669"/>
    <property type="project" value="UniProtKB-KW"/>
</dbReference>
<evidence type="ECO:0000256" key="1">
    <source>
        <dbReference type="ARBA" id="ARBA00001966"/>
    </source>
</evidence>
<dbReference type="Pfam" id="PF13186">
    <property type="entry name" value="SPASM"/>
    <property type="match status" value="1"/>
</dbReference>
<keyword evidence="7" id="KW-0411">Iron-sulfur</keyword>
<evidence type="ECO:0000256" key="7">
    <source>
        <dbReference type="ARBA" id="ARBA00023014"/>
    </source>
</evidence>
<keyword evidence="6" id="KW-0408">Iron</keyword>
<dbReference type="SMART" id="SM00729">
    <property type="entry name" value="Elp3"/>
    <property type="match status" value="1"/>
</dbReference>
<name>A0A7C5EN51_9BACT</name>
<evidence type="ECO:0000256" key="2">
    <source>
        <dbReference type="ARBA" id="ARBA00022485"/>
    </source>
</evidence>
<dbReference type="InterPro" id="IPR017200">
    <property type="entry name" value="PqqE-like"/>
</dbReference>
<comment type="caution">
    <text evidence="9">The sequence shown here is derived from an EMBL/GenBank/DDBJ whole genome shotgun (WGS) entry which is preliminary data.</text>
</comment>
<dbReference type="InterPro" id="IPR006638">
    <property type="entry name" value="Elp3/MiaA/NifB-like_rSAM"/>
</dbReference>
<dbReference type="Pfam" id="PF04055">
    <property type="entry name" value="Radical_SAM"/>
    <property type="match status" value="1"/>
</dbReference>
<evidence type="ECO:0000259" key="8">
    <source>
        <dbReference type="PROSITE" id="PS51918"/>
    </source>
</evidence>
<reference evidence="9" key="1">
    <citation type="journal article" date="2020" name="mSystems">
        <title>Genome- and Community-Level Interaction Insights into Carbon Utilization and Element Cycling Functions of Hydrothermarchaeota in Hydrothermal Sediment.</title>
        <authorList>
            <person name="Zhou Z."/>
            <person name="Liu Y."/>
            <person name="Xu W."/>
            <person name="Pan J."/>
            <person name="Luo Z.H."/>
            <person name="Li M."/>
        </authorList>
    </citation>
    <scope>NUCLEOTIDE SEQUENCE [LARGE SCALE GENOMIC DNA]</scope>
    <source>
        <strain evidence="9">SpSt-853</strain>
    </source>
</reference>
<dbReference type="InterPro" id="IPR013785">
    <property type="entry name" value="Aldolase_TIM"/>
</dbReference>
<evidence type="ECO:0000256" key="6">
    <source>
        <dbReference type="ARBA" id="ARBA00023004"/>
    </source>
</evidence>
<dbReference type="InterPro" id="IPR058240">
    <property type="entry name" value="rSAM_sf"/>
</dbReference>
<dbReference type="InterPro" id="IPR026344">
    <property type="entry name" value="SCM_rSAM_ScmE"/>
</dbReference>
<dbReference type="InterPro" id="IPR007197">
    <property type="entry name" value="rSAM"/>
</dbReference>
<proteinExistence type="predicted"/>
<sequence length="367" mass="41138">MRLMHAPASVEVAITGRCNLRCLYCSHFTSAADVPEDLPAEEWLAFFEELGRHAVLRVTLEGGEPFVRPDLPELIEGLVKNRLRFSILTNGTLITEELAAFLAGTKRCDFVQVSLDGARPETHEACRGTGNFTRAVRGLENLRRHGVPVTVRVTIHRRNLEDLPEVARFLLEDLGLPSFSTNSADYMGLCRTLADKIQLTVAERSQAMRLLWDLSEKYPGRISANAGPLAQARSWTRMVLDQKDGRPPANGRGYLVACGGVFAKLAVRADGVLVPCMQMCHLELGRINRDDLGKVWRENPELQRLRERRRIPLSDFDFCQGCDFLAHCTGNCPAVAYTRTGQENHPNPDDCLWRFLKEGGRLPHVRP</sequence>
<evidence type="ECO:0000256" key="5">
    <source>
        <dbReference type="ARBA" id="ARBA00023002"/>
    </source>
</evidence>
<dbReference type="NCBIfam" id="TIGR04085">
    <property type="entry name" value="rSAM_more_4Fe4S"/>
    <property type="match status" value="1"/>
</dbReference>
<dbReference type="SFLD" id="SFLDG01067">
    <property type="entry name" value="SPASM/twitch_domain_containing"/>
    <property type="match status" value="1"/>
</dbReference>
<dbReference type="InterPro" id="IPR000385">
    <property type="entry name" value="MoaA_NifB_PqqE_Fe-S-bd_CS"/>
</dbReference>
<gene>
    <name evidence="9" type="primary">scmE</name>
    <name evidence="9" type="ORF">ENW48_04840</name>
</gene>
<dbReference type="InterPro" id="IPR023885">
    <property type="entry name" value="4Fe4S-binding_SPASM_dom"/>
</dbReference>
<dbReference type="PROSITE" id="PS01305">
    <property type="entry name" value="MOAA_NIFB_PQQE"/>
    <property type="match status" value="1"/>
</dbReference>
<dbReference type="GO" id="GO:0032324">
    <property type="term" value="P:molybdopterin cofactor biosynthetic process"/>
    <property type="evidence" value="ECO:0007669"/>
    <property type="project" value="UniProtKB-ARBA"/>
</dbReference>
<dbReference type="PANTHER" id="PTHR11228:SF7">
    <property type="entry name" value="PQQA PEPTIDE CYCLASE"/>
    <property type="match status" value="1"/>
</dbReference>
<dbReference type="SUPFAM" id="SSF102114">
    <property type="entry name" value="Radical SAM enzymes"/>
    <property type="match status" value="1"/>
</dbReference>
<evidence type="ECO:0000313" key="9">
    <source>
        <dbReference type="EMBL" id="HGZ11522.1"/>
    </source>
</evidence>
<keyword evidence="3" id="KW-0949">S-adenosyl-L-methionine</keyword>
<dbReference type="PIRSF" id="PIRSF037420">
    <property type="entry name" value="PQQ_syn_pqqE"/>
    <property type="match status" value="1"/>
</dbReference>
<dbReference type="SFLD" id="SFLDS00029">
    <property type="entry name" value="Radical_SAM"/>
    <property type="match status" value="1"/>
</dbReference>
<dbReference type="AlphaFoldDB" id="A0A7C5EN51"/>
<dbReference type="GO" id="GO:0046872">
    <property type="term" value="F:metal ion binding"/>
    <property type="evidence" value="ECO:0007669"/>
    <property type="project" value="UniProtKB-KW"/>
</dbReference>
<accession>A0A7C5EN51</accession>
<keyword evidence="4" id="KW-0479">Metal-binding</keyword>
<dbReference type="SFLD" id="SFLDG01386">
    <property type="entry name" value="main_SPASM_domain-containing"/>
    <property type="match status" value="1"/>
</dbReference>
<dbReference type="PROSITE" id="PS51918">
    <property type="entry name" value="RADICAL_SAM"/>
    <property type="match status" value="1"/>
</dbReference>
<feature type="domain" description="Radical SAM core" evidence="8">
    <location>
        <begin position="2"/>
        <end position="221"/>
    </location>
</feature>
<dbReference type="GO" id="GO:0051539">
    <property type="term" value="F:4 iron, 4 sulfur cluster binding"/>
    <property type="evidence" value="ECO:0007669"/>
    <property type="project" value="UniProtKB-KW"/>
</dbReference>
<evidence type="ECO:0000256" key="4">
    <source>
        <dbReference type="ARBA" id="ARBA00022723"/>
    </source>
</evidence>
<comment type="cofactor">
    <cofactor evidence="1">
        <name>[4Fe-4S] cluster</name>
        <dbReference type="ChEBI" id="CHEBI:49883"/>
    </cofactor>
</comment>